<dbReference type="AlphaFoldDB" id="A0A0C9WSI0"/>
<reference evidence="2 3" key="1">
    <citation type="submission" date="2014-04" db="EMBL/GenBank/DDBJ databases">
        <authorList>
            <consortium name="DOE Joint Genome Institute"/>
            <person name="Kuo A."/>
            <person name="Kohler A."/>
            <person name="Nagy L.G."/>
            <person name="Floudas D."/>
            <person name="Copeland A."/>
            <person name="Barry K.W."/>
            <person name="Cichocki N."/>
            <person name="Veneault-Fourrey C."/>
            <person name="LaButti K."/>
            <person name="Lindquist E.A."/>
            <person name="Lipzen A."/>
            <person name="Lundell T."/>
            <person name="Morin E."/>
            <person name="Murat C."/>
            <person name="Sun H."/>
            <person name="Tunlid A."/>
            <person name="Henrissat B."/>
            <person name="Grigoriev I.V."/>
            <person name="Hibbett D.S."/>
            <person name="Martin F."/>
            <person name="Nordberg H.P."/>
            <person name="Cantor M.N."/>
            <person name="Hua S.X."/>
        </authorList>
    </citation>
    <scope>NUCLEOTIDE SEQUENCE [LARGE SCALE GENOMIC DNA]</scope>
    <source>
        <strain evidence="2 3">LaAM-08-1</strain>
    </source>
</reference>
<evidence type="ECO:0000313" key="2">
    <source>
        <dbReference type="EMBL" id="KIJ90973.1"/>
    </source>
</evidence>
<keyword evidence="3" id="KW-1185">Reference proteome</keyword>
<evidence type="ECO:0000313" key="3">
    <source>
        <dbReference type="Proteomes" id="UP000054477"/>
    </source>
</evidence>
<name>A0A0C9WSI0_9AGAR</name>
<proteinExistence type="predicted"/>
<gene>
    <name evidence="2" type="ORF">K443DRAFT_126356</name>
</gene>
<evidence type="ECO:0000256" key="1">
    <source>
        <dbReference type="SAM" id="MobiDB-lite"/>
    </source>
</evidence>
<organism evidence="2 3">
    <name type="scientific">Laccaria amethystina LaAM-08-1</name>
    <dbReference type="NCBI Taxonomy" id="1095629"/>
    <lineage>
        <taxon>Eukaryota</taxon>
        <taxon>Fungi</taxon>
        <taxon>Dikarya</taxon>
        <taxon>Basidiomycota</taxon>
        <taxon>Agaricomycotina</taxon>
        <taxon>Agaricomycetes</taxon>
        <taxon>Agaricomycetidae</taxon>
        <taxon>Agaricales</taxon>
        <taxon>Agaricineae</taxon>
        <taxon>Hydnangiaceae</taxon>
        <taxon>Laccaria</taxon>
    </lineage>
</organism>
<dbReference type="HOGENOM" id="CLU_1111556_0_0_1"/>
<protein>
    <submittedName>
        <fullName evidence="2">Uncharacterized protein</fullName>
    </submittedName>
</protein>
<sequence>MDIREAKRIQGYYTIPIFNSQALLSLRVALPMEMTLQAIRKMALSYILEADQRVSAANPVVRNTVIYGPQSSSKGRYYSPCNSTTSGYGSYITHMISLPESEDEINVEHWKVLGKFFPIQKDGLQDIVADFLRLIASSEDRLGGNVTIEFWSWYSPLVVLVHSAFLGGYQVPYVSPPAVGGKDIDGDDVDKKKDEGSEAEDEINGVGKAEALGTEPEGHEILDFNFMDLSNWGEMSEDSSEIERSKEILV</sequence>
<dbReference type="Proteomes" id="UP000054477">
    <property type="component" value="Unassembled WGS sequence"/>
</dbReference>
<feature type="region of interest" description="Disordered" evidence="1">
    <location>
        <begin position="180"/>
        <end position="217"/>
    </location>
</feature>
<accession>A0A0C9WSI0</accession>
<reference evidence="3" key="2">
    <citation type="submission" date="2015-01" db="EMBL/GenBank/DDBJ databases">
        <title>Evolutionary Origins and Diversification of the Mycorrhizal Mutualists.</title>
        <authorList>
            <consortium name="DOE Joint Genome Institute"/>
            <consortium name="Mycorrhizal Genomics Consortium"/>
            <person name="Kohler A."/>
            <person name="Kuo A."/>
            <person name="Nagy L.G."/>
            <person name="Floudas D."/>
            <person name="Copeland A."/>
            <person name="Barry K.W."/>
            <person name="Cichocki N."/>
            <person name="Veneault-Fourrey C."/>
            <person name="LaButti K."/>
            <person name="Lindquist E.A."/>
            <person name="Lipzen A."/>
            <person name="Lundell T."/>
            <person name="Morin E."/>
            <person name="Murat C."/>
            <person name="Riley R."/>
            <person name="Ohm R."/>
            <person name="Sun H."/>
            <person name="Tunlid A."/>
            <person name="Henrissat B."/>
            <person name="Grigoriev I.V."/>
            <person name="Hibbett D.S."/>
            <person name="Martin F."/>
        </authorList>
    </citation>
    <scope>NUCLEOTIDE SEQUENCE [LARGE SCALE GENOMIC DNA]</scope>
    <source>
        <strain evidence="3">LaAM-08-1</strain>
    </source>
</reference>
<dbReference type="EMBL" id="KN839073">
    <property type="protein sequence ID" value="KIJ90973.1"/>
    <property type="molecule type" value="Genomic_DNA"/>
</dbReference>